<evidence type="ECO:0000256" key="10">
    <source>
        <dbReference type="ARBA" id="ARBA00022989"/>
    </source>
</evidence>
<feature type="domain" description="Fringe-like glycosyltransferase" evidence="13">
    <location>
        <begin position="265"/>
        <end position="354"/>
    </location>
</feature>
<dbReference type="Pfam" id="PF02434">
    <property type="entry name" value="Fringe"/>
    <property type="match status" value="1"/>
</dbReference>
<name>A0ABY7F7Z2_MYAAR</name>
<proteinExistence type="inferred from homology"/>
<keyword evidence="6" id="KW-0808">Transferase</keyword>
<dbReference type="Proteomes" id="UP001164746">
    <property type="component" value="Chromosome 10"/>
</dbReference>
<evidence type="ECO:0000256" key="1">
    <source>
        <dbReference type="ARBA" id="ARBA00004606"/>
    </source>
</evidence>
<keyword evidence="7" id="KW-0812">Transmembrane</keyword>
<evidence type="ECO:0000256" key="8">
    <source>
        <dbReference type="ARBA" id="ARBA00022741"/>
    </source>
</evidence>
<evidence type="ECO:0000256" key="3">
    <source>
        <dbReference type="ARBA" id="ARBA00006462"/>
    </source>
</evidence>
<dbReference type="EMBL" id="CP111021">
    <property type="protein sequence ID" value="WAR17131.1"/>
    <property type="molecule type" value="Genomic_DNA"/>
</dbReference>
<dbReference type="EC" id="2.4.1.122" evidence="4"/>
<evidence type="ECO:0000256" key="2">
    <source>
        <dbReference type="ARBA" id="ARBA00004922"/>
    </source>
</evidence>
<reference evidence="14" key="1">
    <citation type="submission" date="2022-11" db="EMBL/GenBank/DDBJ databases">
        <title>Centuries of genome instability and evolution in soft-shell clam transmissible cancer (bioRxiv).</title>
        <authorList>
            <person name="Hart S.F.M."/>
            <person name="Yonemitsu M.A."/>
            <person name="Giersch R.M."/>
            <person name="Beal B.F."/>
            <person name="Arriagada G."/>
            <person name="Davis B.W."/>
            <person name="Ostrander E.A."/>
            <person name="Goff S.P."/>
            <person name="Metzger M.J."/>
        </authorList>
    </citation>
    <scope>NUCLEOTIDE SEQUENCE</scope>
    <source>
        <strain evidence="14">MELC-2E11</strain>
        <tissue evidence="14">Siphon/mantle</tissue>
    </source>
</reference>
<keyword evidence="10" id="KW-1133">Transmembrane helix</keyword>
<comment type="pathway">
    <text evidence="2">Protein modification; protein glycosylation.</text>
</comment>
<keyword evidence="15" id="KW-1185">Reference proteome</keyword>
<organism evidence="14 15">
    <name type="scientific">Mya arenaria</name>
    <name type="common">Soft-shell clam</name>
    <dbReference type="NCBI Taxonomy" id="6604"/>
    <lineage>
        <taxon>Eukaryota</taxon>
        <taxon>Metazoa</taxon>
        <taxon>Spiralia</taxon>
        <taxon>Lophotrochozoa</taxon>
        <taxon>Mollusca</taxon>
        <taxon>Bivalvia</taxon>
        <taxon>Autobranchia</taxon>
        <taxon>Heteroconchia</taxon>
        <taxon>Euheterodonta</taxon>
        <taxon>Imparidentia</taxon>
        <taxon>Neoheterodontei</taxon>
        <taxon>Myida</taxon>
        <taxon>Myoidea</taxon>
        <taxon>Myidae</taxon>
        <taxon>Mya</taxon>
    </lineage>
</organism>
<evidence type="ECO:0000256" key="11">
    <source>
        <dbReference type="ARBA" id="ARBA00023136"/>
    </source>
</evidence>
<keyword evidence="5" id="KW-0328">Glycosyltransferase</keyword>
<keyword evidence="11" id="KW-0472">Membrane</keyword>
<dbReference type="PANTHER" id="PTHR23033:SF14">
    <property type="entry name" value="GLYCOPROTEIN-N-ACETYLGALACTOSAMINE 3-BETA-GALACTOSYLTRANSFERASE 1-RELATED"/>
    <property type="match status" value="1"/>
</dbReference>
<dbReference type="InterPro" id="IPR003378">
    <property type="entry name" value="Fringe-like_glycosylTrfase"/>
</dbReference>
<evidence type="ECO:0000256" key="7">
    <source>
        <dbReference type="ARBA" id="ARBA00022692"/>
    </source>
</evidence>
<sequence length="542" mass="60718">MFNAIHNGRPSFDMFNAIHNGKPSSGTFNAIHNGKPSSDTFNALHNGKPSSDTFNAIHNGKPSYGMFNAIHNGKPSSDTLNAIHNGKPSSDTLNAIHNVMVPAVSEMAIGIDVGIQPDRLSRQPPLTHDDVFVDETEAQAIFDKVRIYCWILTTKSGLVSKAAGVNFTWAPRCNKHVFFASASGDETILNQQQPPPDAPPTSPAPTVNFNLEAGDRKEYQTANGDTFTVIAIDDMMFIDSPEGYDNLTEKSREVLQYLYIQEMENFDWFLKADDDTYVIMENMRFLLHGLDPDKPAYMGFQLEPAWFDSPYMSGGAGYVFNRAGLKVLVEGGIQKKGMCQEKGSFEDLEVGRCALRAGVPIYSSVDRFERESFHPDHINDYIPGPPPQWLYFYARNKPKGGSECCSQLSVTFHRMQTRDMLVFDHLLYKTHVFGRHMIGSYKDFFTYKKIKKLPNGVPTVKTTGLFRLMDGCCWDGGRSRRPDHALPSLAIHPRARHKRLPWAFRASLCCGERRVLGSGHGQHISQRAETSGYPAARRYSLE</sequence>
<accession>A0ABY7F7Z2</accession>
<keyword evidence="9" id="KW-0735">Signal-anchor</keyword>
<dbReference type="Gene3D" id="3.90.550.50">
    <property type="match status" value="1"/>
</dbReference>
<evidence type="ECO:0000256" key="5">
    <source>
        <dbReference type="ARBA" id="ARBA00022676"/>
    </source>
</evidence>
<evidence type="ECO:0000313" key="15">
    <source>
        <dbReference type="Proteomes" id="UP001164746"/>
    </source>
</evidence>
<keyword evidence="8" id="KW-0547">Nucleotide-binding</keyword>
<evidence type="ECO:0000256" key="9">
    <source>
        <dbReference type="ARBA" id="ARBA00022968"/>
    </source>
</evidence>
<evidence type="ECO:0000256" key="4">
    <source>
        <dbReference type="ARBA" id="ARBA00012557"/>
    </source>
</evidence>
<evidence type="ECO:0000256" key="12">
    <source>
        <dbReference type="SAM" id="MobiDB-lite"/>
    </source>
</evidence>
<dbReference type="PANTHER" id="PTHR23033">
    <property type="entry name" value="BETA1,3-GALACTOSYLTRANSFERASE"/>
    <property type="match status" value="1"/>
</dbReference>
<comment type="similarity">
    <text evidence="3">Belongs to the glycosyltransferase 31 family. Beta3-Gal-T subfamily.</text>
</comment>
<evidence type="ECO:0000259" key="13">
    <source>
        <dbReference type="Pfam" id="PF02434"/>
    </source>
</evidence>
<comment type="subcellular location">
    <subcellularLocation>
        <location evidence="1">Membrane</location>
        <topology evidence="1">Single-pass type II membrane protein</topology>
    </subcellularLocation>
</comment>
<feature type="region of interest" description="Disordered" evidence="12">
    <location>
        <begin position="520"/>
        <end position="542"/>
    </location>
</feature>
<dbReference type="InterPro" id="IPR026050">
    <property type="entry name" value="C1GALT1/C1GALT1_chp1"/>
</dbReference>
<evidence type="ECO:0000313" key="14">
    <source>
        <dbReference type="EMBL" id="WAR17131.1"/>
    </source>
</evidence>
<protein>
    <recommendedName>
        <fullName evidence="4">N-acetylgalactosaminide beta-1,3-galactosyltransferase</fullName>
        <ecNumber evidence="4">2.4.1.122</ecNumber>
    </recommendedName>
</protein>
<gene>
    <name evidence="14" type="ORF">MAR_031725</name>
</gene>
<evidence type="ECO:0000256" key="6">
    <source>
        <dbReference type="ARBA" id="ARBA00022679"/>
    </source>
</evidence>